<organism evidence="2">
    <name type="scientific">Guillardia theta</name>
    <name type="common">Cryptophyte</name>
    <name type="synonym">Cryptomonas phi</name>
    <dbReference type="NCBI Taxonomy" id="55529"/>
    <lineage>
        <taxon>Eukaryota</taxon>
        <taxon>Cryptophyceae</taxon>
        <taxon>Pyrenomonadales</taxon>
        <taxon>Geminigeraceae</taxon>
        <taxon>Guillardia</taxon>
    </lineage>
</organism>
<proteinExistence type="predicted"/>
<accession>A0A7S4N4T9</accession>
<sequence>MAQFNMHPSQAFMGQHYGALGEGWAMHARNQGTSRSKYKCGICGQPKKGHVCQAAQSGNLRSAASSSDAGSVNADRRKLLEKLQQRMGKQDSETHEADSKNFSDGIDDQESDDAMEDNDDGMGMLGLPQNPPSVLDWNNAHMSGLTAGVMPASPARPPVPLWSPQALPPDSVGMIWQPMITASPTISPGGNAPMMWGGNMPQPSPGQAPLHVPWSVLPPSPGMKIQTPNGGQMLPLWSQTPSASASTPGWGSLATPTWASTPNWAGQLWQATPAGGTHVMWGGSELGP</sequence>
<dbReference type="AlphaFoldDB" id="A0A7S4N4T9"/>
<feature type="compositionally biased region" description="Basic and acidic residues" evidence="1">
    <location>
        <begin position="84"/>
        <end position="101"/>
    </location>
</feature>
<evidence type="ECO:0000313" key="2">
    <source>
        <dbReference type="EMBL" id="CAE2265078.1"/>
    </source>
</evidence>
<reference evidence="2" key="1">
    <citation type="submission" date="2021-01" db="EMBL/GenBank/DDBJ databases">
        <authorList>
            <person name="Corre E."/>
            <person name="Pelletier E."/>
            <person name="Niang G."/>
            <person name="Scheremetjew M."/>
            <person name="Finn R."/>
            <person name="Kale V."/>
            <person name="Holt S."/>
            <person name="Cochrane G."/>
            <person name="Meng A."/>
            <person name="Brown T."/>
            <person name="Cohen L."/>
        </authorList>
    </citation>
    <scope>NUCLEOTIDE SEQUENCE</scope>
    <source>
        <strain evidence="2">CCMP 2712</strain>
    </source>
</reference>
<evidence type="ECO:0000256" key="1">
    <source>
        <dbReference type="SAM" id="MobiDB-lite"/>
    </source>
</evidence>
<dbReference type="EMBL" id="HBKN01007581">
    <property type="protein sequence ID" value="CAE2265078.1"/>
    <property type="molecule type" value="Transcribed_RNA"/>
</dbReference>
<feature type="compositionally biased region" description="Acidic residues" evidence="1">
    <location>
        <begin position="105"/>
        <end position="119"/>
    </location>
</feature>
<feature type="region of interest" description="Disordered" evidence="1">
    <location>
        <begin position="84"/>
        <end position="119"/>
    </location>
</feature>
<gene>
    <name evidence="2" type="ORF">GTHE00462_LOCUS6029</name>
</gene>
<name>A0A7S4N4T9_GUITH</name>
<protein>
    <submittedName>
        <fullName evidence="2">Uncharacterized protein</fullName>
    </submittedName>
</protein>